<evidence type="ECO:0000313" key="8">
    <source>
        <dbReference type="Proteomes" id="UP001165492"/>
    </source>
</evidence>
<dbReference type="Proteomes" id="UP001165492">
    <property type="component" value="Unassembled WGS sequence"/>
</dbReference>
<dbReference type="EMBL" id="JAJHJB010000016">
    <property type="protein sequence ID" value="MCC5466217.1"/>
    <property type="molecule type" value="Genomic_DNA"/>
</dbReference>
<sequence>MPIVFKSNDKVVVERSRNMRYEGVVYRPPSEAGSLLIQATIGCPHNQCTFCGMYKEKQFRIRSVADIKEDLNQAQKVYRNTVETLFFPDGNTILMKTSDLAEIIHYAKETFPSLQRITMYGSSKYILRKSEEELLLLQKSGLTRIHSGMESGDDIVLKRICKGASAEETIMTGRKVKKAGIELSEYVMLGIGGKERSMDHAQNSAKVLNQINPDFIRLRTFIPMAGTQLYEEYRQGAFGLLSAHEALRETRLFIANLEVTSMLYSDHHSNYAYVNGRLPAVKEEMLQTIDHLLTLPEEQFRPPEVGNL</sequence>
<keyword evidence="2" id="KW-0949">S-adenosyl-L-methionine</keyword>
<evidence type="ECO:0000259" key="6">
    <source>
        <dbReference type="PROSITE" id="PS51918"/>
    </source>
</evidence>
<comment type="cofactor">
    <cofactor evidence="1">
        <name>[4Fe-4S] cluster</name>
        <dbReference type="ChEBI" id="CHEBI:49883"/>
    </cofactor>
</comment>
<dbReference type="Gene3D" id="3.20.20.70">
    <property type="entry name" value="Aldolase class I"/>
    <property type="match status" value="1"/>
</dbReference>
<dbReference type="CDD" id="cd01335">
    <property type="entry name" value="Radical_SAM"/>
    <property type="match status" value="1"/>
</dbReference>
<evidence type="ECO:0000256" key="4">
    <source>
        <dbReference type="ARBA" id="ARBA00023004"/>
    </source>
</evidence>
<dbReference type="InterPro" id="IPR013785">
    <property type="entry name" value="Aldolase_TIM"/>
</dbReference>
<dbReference type="InterPro" id="IPR051198">
    <property type="entry name" value="BchE-like"/>
</dbReference>
<comment type="caution">
    <text evidence="7">The sequence shown here is derived from an EMBL/GenBank/DDBJ whole genome shotgun (WGS) entry which is preliminary data.</text>
</comment>
<gene>
    <name evidence="7" type="ORF">LMF89_12715</name>
</gene>
<evidence type="ECO:0000256" key="1">
    <source>
        <dbReference type="ARBA" id="ARBA00001966"/>
    </source>
</evidence>
<reference evidence="7" key="1">
    <citation type="submission" date="2021-11" db="EMBL/GenBank/DDBJ databases">
        <title>Description of a new species Pelosinus isolated from the bottom sediments of Lake Baikal.</title>
        <authorList>
            <person name="Zakharyuk A."/>
        </authorList>
    </citation>
    <scope>NUCLEOTIDE SEQUENCE</scope>
    <source>
        <strain evidence="7">Bkl1</strain>
    </source>
</reference>
<accession>A0ABS8HVQ0</accession>
<protein>
    <submittedName>
        <fullName evidence="7">Radical SAM protein</fullName>
    </submittedName>
</protein>
<feature type="domain" description="Radical SAM core" evidence="6">
    <location>
        <begin position="27"/>
        <end position="258"/>
    </location>
</feature>
<evidence type="ECO:0000256" key="5">
    <source>
        <dbReference type="ARBA" id="ARBA00023014"/>
    </source>
</evidence>
<dbReference type="PANTHER" id="PTHR43409">
    <property type="entry name" value="ANAEROBIC MAGNESIUM-PROTOPORPHYRIN IX MONOMETHYL ESTER CYCLASE-RELATED"/>
    <property type="match status" value="1"/>
</dbReference>
<evidence type="ECO:0000313" key="7">
    <source>
        <dbReference type="EMBL" id="MCC5466217.1"/>
    </source>
</evidence>
<dbReference type="InterPro" id="IPR007197">
    <property type="entry name" value="rSAM"/>
</dbReference>
<proteinExistence type="predicted"/>
<dbReference type="InterPro" id="IPR006638">
    <property type="entry name" value="Elp3/MiaA/NifB-like_rSAM"/>
</dbReference>
<name>A0ABS8HVQ0_9FIRM</name>
<dbReference type="InterPro" id="IPR058240">
    <property type="entry name" value="rSAM_sf"/>
</dbReference>
<dbReference type="SMART" id="SM00729">
    <property type="entry name" value="Elp3"/>
    <property type="match status" value="1"/>
</dbReference>
<dbReference type="PANTHER" id="PTHR43409:SF4">
    <property type="entry name" value="RADICAL SAM SUPERFAMILY PROTEIN"/>
    <property type="match status" value="1"/>
</dbReference>
<dbReference type="Pfam" id="PF04055">
    <property type="entry name" value="Radical_SAM"/>
    <property type="match status" value="1"/>
</dbReference>
<dbReference type="SUPFAM" id="SSF102114">
    <property type="entry name" value="Radical SAM enzymes"/>
    <property type="match status" value="1"/>
</dbReference>
<keyword evidence="3" id="KW-0479">Metal-binding</keyword>
<dbReference type="SFLD" id="SFLDG01095">
    <property type="entry name" value="Uncharacterised_Radical_SAM_Su"/>
    <property type="match status" value="1"/>
</dbReference>
<dbReference type="SFLD" id="SFLDS00029">
    <property type="entry name" value="Radical_SAM"/>
    <property type="match status" value="1"/>
</dbReference>
<dbReference type="SFLD" id="SFLDG01082">
    <property type="entry name" value="B12-binding_domain_containing"/>
    <property type="match status" value="1"/>
</dbReference>
<organism evidence="7 8">
    <name type="scientific">Pelosinus baikalensis</name>
    <dbReference type="NCBI Taxonomy" id="2892015"/>
    <lineage>
        <taxon>Bacteria</taxon>
        <taxon>Bacillati</taxon>
        <taxon>Bacillota</taxon>
        <taxon>Negativicutes</taxon>
        <taxon>Selenomonadales</taxon>
        <taxon>Sporomusaceae</taxon>
        <taxon>Pelosinus</taxon>
    </lineage>
</organism>
<evidence type="ECO:0000256" key="3">
    <source>
        <dbReference type="ARBA" id="ARBA00022723"/>
    </source>
</evidence>
<dbReference type="PROSITE" id="PS51918">
    <property type="entry name" value="RADICAL_SAM"/>
    <property type="match status" value="1"/>
</dbReference>
<keyword evidence="5" id="KW-0411">Iron-sulfur</keyword>
<keyword evidence="4" id="KW-0408">Iron</keyword>
<keyword evidence="8" id="KW-1185">Reference proteome</keyword>
<evidence type="ECO:0000256" key="2">
    <source>
        <dbReference type="ARBA" id="ARBA00022691"/>
    </source>
</evidence>